<evidence type="ECO:0000313" key="2">
    <source>
        <dbReference type="EMBL" id="OPC77464.1"/>
    </source>
</evidence>
<accession>A0A1T3NKY9</accession>
<name>A0A1T3NKY9_9ACTN</name>
<evidence type="ECO:0000256" key="1">
    <source>
        <dbReference type="SAM" id="MobiDB-lite"/>
    </source>
</evidence>
<organism evidence="2 3">
    <name type="scientific">Embleya scabrispora</name>
    <dbReference type="NCBI Taxonomy" id="159449"/>
    <lineage>
        <taxon>Bacteria</taxon>
        <taxon>Bacillati</taxon>
        <taxon>Actinomycetota</taxon>
        <taxon>Actinomycetes</taxon>
        <taxon>Kitasatosporales</taxon>
        <taxon>Streptomycetaceae</taxon>
        <taxon>Embleya</taxon>
    </lineage>
</organism>
<dbReference type="EMBL" id="MWQN01000004">
    <property type="protein sequence ID" value="OPC77464.1"/>
    <property type="molecule type" value="Genomic_DNA"/>
</dbReference>
<protein>
    <submittedName>
        <fullName evidence="2">Uncharacterized protein</fullName>
    </submittedName>
</protein>
<gene>
    <name evidence="2" type="ORF">B4N89_43970</name>
</gene>
<feature type="region of interest" description="Disordered" evidence="1">
    <location>
        <begin position="1"/>
        <end position="55"/>
    </location>
</feature>
<sequence>MVDHRRGPGRPGRTGVASADDGLHRDGGGVPRHPSGAHPHAGTGSPSPVAGGAPCDWYEVSAEARTTSGTRVRCTYRDDGTFRWTPLGTP</sequence>
<proteinExistence type="predicted"/>
<evidence type="ECO:0000313" key="3">
    <source>
        <dbReference type="Proteomes" id="UP000190037"/>
    </source>
</evidence>
<keyword evidence="3" id="KW-1185">Reference proteome</keyword>
<comment type="caution">
    <text evidence="2">The sequence shown here is derived from an EMBL/GenBank/DDBJ whole genome shotgun (WGS) entry which is preliminary data.</text>
</comment>
<reference evidence="2 3" key="1">
    <citation type="submission" date="2017-03" db="EMBL/GenBank/DDBJ databases">
        <title>Draft genome sequence of Streptomyces scabrisporus NF3, endophyte isolated from Amphipterygium adstringens.</title>
        <authorList>
            <person name="Vazquez M."/>
            <person name="Ceapa C.D."/>
            <person name="Rodriguez Luna D."/>
            <person name="Sanchez Esquivel S."/>
        </authorList>
    </citation>
    <scope>NUCLEOTIDE SEQUENCE [LARGE SCALE GENOMIC DNA]</scope>
    <source>
        <strain evidence="2 3">NF3</strain>
    </source>
</reference>
<dbReference type="AlphaFoldDB" id="A0A1T3NKY9"/>
<dbReference type="Proteomes" id="UP000190037">
    <property type="component" value="Unassembled WGS sequence"/>
</dbReference>